<sequence>MFLEKVIMITLTEENYIKAIFHLSLQGKETVSTNDLAEAMNTKASSATDMIKKLSEKGYANYKKYQGVILTDSGKKVALSIIRKHRLWEVFLVDKLGFTWDEVHEVAEQLEHIKSPKLINQLDRFLDYPKHDPHGDPIPDINGNMPIVEKTLLSQAQVGHIYSCIGVNDSSAEFLQYLDTNNIQLGSEIEIMYIEPFDKSIKIKVNNNEFTVSNSVAKNLYLKKN</sequence>
<evidence type="ECO:0000256" key="9">
    <source>
        <dbReference type="ARBA" id="ARBA00023159"/>
    </source>
</evidence>
<dbReference type="InterPro" id="IPR022687">
    <property type="entry name" value="HTH_DTXR"/>
</dbReference>
<organism evidence="15 16">
    <name type="scientific">Corallibacter vietnamensis</name>
    <dbReference type="NCBI Taxonomy" id="904130"/>
    <lineage>
        <taxon>Bacteria</taxon>
        <taxon>Pseudomonadati</taxon>
        <taxon>Bacteroidota</taxon>
        <taxon>Flavobacteriia</taxon>
        <taxon>Flavobacteriales</taxon>
        <taxon>Flavobacteriaceae</taxon>
        <taxon>Corallibacter</taxon>
    </lineage>
</organism>
<evidence type="ECO:0000313" key="15">
    <source>
        <dbReference type="EMBL" id="GAA3777853.1"/>
    </source>
</evidence>
<evidence type="ECO:0000256" key="7">
    <source>
        <dbReference type="ARBA" id="ARBA00023015"/>
    </source>
</evidence>
<dbReference type="Pfam" id="PF01325">
    <property type="entry name" value="Fe_dep_repress"/>
    <property type="match status" value="1"/>
</dbReference>
<evidence type="ECO:0000256" key="11">
    <source>
        <dbReference type="ARBA" id="ARBA00023211"/>
    </source>
</evidence>
<comment type="caution">
    <text evidence="15">The sequence shown here is derived from an EMBL/GenBank/DDBJ whole genome shotgun (WGS) entry which is preliminary data.</text>
</comment>
<dbReference type="Proteomes" id="UP001501456">
    <property type="component" value="Unassembled WGS sequence"/>
</dbReference>
<keyword evidence="5" id="KW-0963">Cytoplasm</keyword>
<dbReference type="InterPro" id="IPR038157">
    <property type="entry name" value="FeoA_core_dom"/>
</dbReference>
<dbReference type="PANTHER" id="PTHR33238:SF11">
    <property type="entry name" value="TRANSCRIPTIONAL REGULATOR MNTR"/>
    <property type="match status" value="1"/>
</dbReference>
<comment type="subunit">
    <text evidence="3">Homodimer.</text>
</comment>
<protein>
    <recommendedName>
        <fullName evidence="4">Transcriptional regulator MntR</fullName>
    </recommendedName>
    <alternativeName>
        <fullName evidence="13">Manganese transport regulator</fullName>
    </alternativeName>
</protein>
<dbReference type="Gene3D" id="2.30.30.90">
    <property type="match status" value="1"/>
</dbReference>
<reference evidence="16" key="1">
    <citation type="journal article" date="2019" name="Int. J. Syst. Evol. Microbiol.">
        <title>The Global Catalogue of Microorganisms (GCM) 10K type strain sequencing project: providing services to taxonomists for standard genome sequencing and annotation.</title>
        <authorList>
            <consortium name="The Broad Institute Genomics Platform"/>
            <consortium name="The Broad Institute Genome Sequencing Center for Infectious Disease"/>
            <person name="Wu L."/>
            <person name="Ma J."/>
        </authorList>
    </citation>
    <scope>NUCLEOTIDE SEQUENCE [LARGE SCALE GENOMIC DNA]</scope>
    <source>
        <strain evidence="16">JCM 17525</strain>
    </source>
</reference>
<dbReference type="SUPFAM" id="SSF47979">
    <property type="entry name" value="Iron-dependent repressor protein, dimerization domain"/>
    <property type="match status" value="1"/>
</dbReference>
<evidence type="ECO:0000256" key="12">
    <source>
        <dbReference type="ARBA" id="ARBA00025185"/>
    </source>
</evidence>
<evidence type="ECO:0000256" key="1">
    <source>
        <dbReference type="ARBA" id="ARBA00004496"/>
    </source>
</evidence>
<evidence type="ECO:0000256" key="3">
    <source>
        <dbReference type="ARBA" id="ARBA00011738"/>
    </source>
</evidence>
<evidence type="ECO:0000256" key="13">
    <source>
        <dbReference type="ARBA" id="ARBA00032593"/>
    </source>
</evidence>
<keyword evidence="10" id="KW-0804">Transcription</keyword>
<evidence type="ECO:0000313" key="16">
    <source>
        <dbReference type="Proteomes" id="UP001501456"/>
    </source>
</evidence>
<dbReference type="InterPro" id="IPR007167">
    <property type="entry name" value="Fe-transptr_FeoA-like"/>
</dbReference>
<dbReference type="PROSITE" id="PS50944">
    <property type="entry name" value="HTH_DTXR"/>
    <property type="match status" value="1"/>
</dbReference>
<evidence type="ECO:0000256" key="6">
    <source>
        <dbReference type="ARBA" id="ARBA00022491"/>
    </source>
</evidence>
<dbReference type="Gene3D" id="1.10.10.10">
    <property type="entry name" value="Winged helix-like DNA-binding domain superfamily/Winged helix DNA-binding domain"/>
    <property type="match status" value="1"/>
</dbReference>
<dbReference type="EMBL" id="BAABBI010000001">
    <property type="protein sequence ID" value="GAA3777853.1"/>
    <property type="molecule type" value="Genomic_DNA"/>
</dbReference>
<dbReference type="InterPro" id="IPR022689">
    <property type="entry name" value="Iron_dep_repressor"/>
</dbReference>
<feature type="domain" description="HTH dtxR-type" evidence="14">
    <location>
        <begin position="9"/>
        <end position="71"/>
    </location>
</feature>
<name>A0ABP7GZK4_9FLAO</name>
<evidence type="ECO:0000256" key="10">
    <source>
        <dbReference type="ARBA" id="ARBA00023163"/>
    </source>
</evidence>
<evidence type="ECO:0000256" key="5">
    <source>
        <dbReference type="ARBA" id="ARBA00022490"/>
    </source>
</evidence>
<comment type="subcellular location">
    <subcellularLocation>
        <location evidence="1">Cytoplasm</location>
    </subcellularLocation>
</comment>
<gene>
    <name evidence="15" type="ORF">GCM10022271_07600</name>
</gene>
<evidence type="ECO:0000256" key="8">
    <source>
        <dbReference type="ARBA" id="ARBA00023125"/>
    </source>
</evidence>
<dbReference type="InterPro" id="IPR036421">
    <property type="entry name" value="Fe_dep_repressor_sf"/>
</dbReference>
<keyword evidence="11" id="KW-0464">Manganese</keyword>
<dbReference type="Pfam" id="PF02742">
    <property type="entry name" value="Fe_dep_repr_C"/>
    <property type="match status" value="1"/>
</dbReference>
<dbReference type="PANTHER" id="PTHR33238">
    <property type="entry name" value="IRON (METAL) DEPENDENT REPRESSOR, DTXR FAMILY"/>
    <property type="match status" value="1"/>
</dbReference>
<accession>A0ABP7GZK4</accession>
<dbReference type="InterPro" id="IPR036388">
    <property type="entry name" value="WH-like_DNA-bd_sf"/>
</dbReference>
<keyword evidence="6" id="KW-0678">Repressor</keyword>
<dbReference type="InterPro" id="IPR036390">
    <property type="entry name" value="WH_DNA-bd_sf"/>
</dbReference>
<comment type="similarity">
    <text evidence="2">Belongs to the DtxR/MntR family.</text>
</comment>
<dbReference type="SMART" id="SM00899">
    <property type="entry name" value="FeoA"/>
    <property type="match status" value="1"/>
</dbReference>
<dbReference type="InterPro" id="IPR001367">
    <property type="entry name" value="Fe_dep_repressor"/>
</dbReference>
<evidence type="ECO:0000256" key="2">
    <source>
        <dbReference type="ARBA" id="ARBA00007871"/>
    </source>
</evidence>
<dbReference type="Gene3D" id="1.10.60.10">
    <property type="entry name" value="Iron dependent repressor, metal binding and dimerisation domain"/>
    <property type="match status" value="1"/>
</dbReference>
<keyword evidence="16" id="KW-1185">Reference proteome</keyword>
<dbReference type="Pfam" id="PF04023">
    <property type="entry name" value="FeoA"/>
    <property type="match status" value="1"/>
</dbReference>
<evidence type="ECO:0000259" key="14">
    <source>
        <dbReference type="PROSITE" id="PS50944"/>
    </source>
</evidence>
<evidence type="ECO:0000256" key="4">
    <source>
        <dbReference type="ARBA" id="ARBA00022386"/>
    </source>
</evidence>
<proteinExistence type="inferred from homology"/>
<keyword evidence="7" id="KW-0805">Transcription regulation</keyword>
<dbReference type="SUPFAM" id="SSF46785">
    <property type="entry name" value="Winged helix' DNA-binding domain"/>
    <property type="match status" value="1"/>
</dbReference>
<dbReference type="InterPro" id="IPR050536">
    <property type="entry name" value="DtxR_MntR_Metal-Reg"/>
</dbReference>
<keyword evidence="8" id="KW-0238">DNA-binding</keyword>
<dbReference type="SMART" id="SM00529">
    <property type="entry name" value="HTH_DTXR"/>
    <property type="match status" value="1"/>
</dbReference>
<keyword evidence="9" id="KW-0010">Activator</keyword>
<comment type="function">
    <text evidence="12">In the presence of manganese, represses expression of mntH and mntS. Up-regulates expression of mntP.</text>
</comment>